<dbReference type="PANTHER" id="PTHR43273:SF3">
    <property type="entry name" value="ANAEROBIC SULFATASE-MATURATING ENZYME HOMOLOG ASLB-RELATED"/>
    <property type="match status" value="1"/>
</dbReference>
<evidence type="ECO:0000256" key="7">
    <source>
        <dbReference type="SAM" id="MobiDB-lite"/>
    </source>
</evidence>
<accession>A0A1F6BLA8</accession>
<evidence type="ECO:0000313" key="10">
    <source>
        <dbReference type="Proteomes" id="UP000176273"/>
    </source>
</evidence>
<dbReference type="InterPro" id="IPR007197">
    <property type="entry name" value="rSAM"/>
</dbReference>
<dbReference type="NCBIfam" id="TIGR04085">
    <property type="entry name" value="rSAM_more_4Fe4S"/>
    <property type="match status" value="1"/>
</dbReference>
<keyword evidence="4" id="KW-0408">Iron</keyword>
<dbReference type="SFLD" id="SFLDG01067">
    <property type="entry name" value="SPASM/twitch_domain_containing"/>
    <property type="match status" value="1"/>
</dbReference>
<reference evidence="9 10" key="1">
    <citation type="journal article" date="2016" name="Nat. Commun.">
        <title>Thousands of microbial genomes shed light on interconnected biogeochemical processes in an aquifer system.</title>
        <authorList>
            <person name="Anantharaman K."/>
            <person name="Brown C.T."/>
            <person name="Hug L.A."/>
            <person name="Sharon I."/>
            <person name="Castelle C.J."/>
            <person name="Probst A.J."/>
            <person name="Thomas B.C."/>
            <person name="Singh A."/>
            <person name="Wilkins M.J."/>
            <person name="Karaoz U."/>
            <person name="Brodie E.L."/>
            <person name="Williams K.H."/>
            <person name="Hubbard S.S."/>
            <person name="Banfield J.F."/>
        </authorList>
    </citation>
    <scope>NUCLEOTIDE SEQUENCE [LARGE SCALE GENOMIC DNA]</scope>
</reference>
<feature type="domain" description="Radical SAM core" evidence="8">
    <location>
        <begin position="1"/>
        <end position="247"/>
    </location>
</feature>
<keyword evidence="3" id="KW-0479">Metal-binding</keyword>
<keyword evidence="5" id="KW-0411">Iron-sulfur</keyword>
<feature type="region of interest" description="Disordered" evidence="7">
    <location>
        <begin position="375"/>
        <end position="412"/>
    </location>
</feature>
<protein>
    <recommendedName>
        <fullName evidence="8">Radical SAM core domain-containing protein</fullName>
    </recommendedName>
</protein>
<evidence type="ECO:0000256" key="2">
    <source>
        <dbReference type="ARBA" id="ARBA00022691"/>
    </source>
</evidence>
<comment type="similarity">
    <text evidence="6">Belongs to the radical SAM superfamily. Anaerobic sulfatase-maturating enzyme family.</text>
</comment>
<evidence type="ECO:0000256" key="1">
    <source>
        <dbReference type="ARBA" id="ARBA00001966"/>
    </source>
</evidence>
<evidence type="ECO:0000313" key="9">
    <source>
        <dbReference type="EMBL" id="OGG37704.1"/>
    </source>
</evidence>
<organism evidence="9 10">
    <name type="scientific">Candidatus Jorgensenbacteria bacterium GWA1_54_12</name>
    <dbReference type="NCBI Taxonomy" id="1798468"/>
    <lineage>
        <taxon>Bacteria</taxon>
        <taxon>Candidatus Joergenseniibacteriota</taxon>
    </lineage>
</organism>
<keyword evidence="2" id="KW-0949">S-adenosyl-L-methionine</keyword>
<dbReference type="CDD" id="cd01335">
    <property type="entry name" value="Radical_SAM"/>
    <property type="match status" value="1"/>
</dbReference>
<evidence type="ECO:0000256" key="4">
    <source>
        <dbReference type="ARBA" id="ARBA00023004"/>
    </source>
</evidence>
<comment type="cofactor">
    <cofactor evidence="1">
        <name>[4Fe-4S] cluster</name>
        <dbReference type="ChEBI" id="CHEBI:49883"/>
    </cofactor>
</comment>
<dbReference type="GO" id="GO:0051536">
    <property type="term" value="F:iron-sulfur cluster binding"/>
    <property type="evidence" value="ECO:0007669"/>
    <property type="project" value="UniProtKB-KW"/>
</dbReference>
<dbReference type="STRING" id="1798468.A2110_01400"/>
<dbReference type="SFLD" id="SFLDG01072">
    <property type="entry name" value="dehydrogenase_like"/>
    <property type="match status" value="1"/>
</dbReference>
<dbReference type="InterPro" id="IPR023867">
    <property type="entry name" value="Sulphatase_maturase_rSAM"/>
</dbReference>
<dbReference type="Gene3D" id="3.20.20.70">
    <property type="entry name" value="Aldolase class I"/>
    <property type="match status" value="1"/>
</dbReference>
<sequence length="412" mass="46497">MGLPISIPIIKPVDAFCNLNCSYCYAGIDGTGQALGRMNLQTLKQTIDFFCKNQGEEVEFIWHGGEPLLAGKAFYHRVVELQRPWVIQGKKITNILQTNATLVTQKWAHFLAERGFVVGTSLDGPQKLHDKFRKHKTGKGSYKKVVRGINLLRNAGIFGGVICGVTVVNYENPQKLLDFFVAEGIKKLKFMRIRTIGCCDNVHVPTLSAEQFTDFMIAIFDYWLELDDPEIEIRDIQSVVNVLLGGRVRECVYMGRCEQFATVYSDGSIRACDSFPKSESTHFGSVTEEHKTVRNNPNLKTFEHIIMERKKSCWGCSWYFMCQGGCMKDNYLNLGSRTPRKEVCRNLKRYFSHIRNRLEAYGLLTTGTALTREEDEYECSHSGTEGSAQGKAGCGTRAENVRQENSTGQEMG</sequence>
<dbReference type="GO" id="GO:0016491">
    <property type="term" value="F:oxidoreductase activity"/>
    <property type="evidence" value="ECO:0007669"/>
    <property type="project" value="InterPro"/>
</dbReference>
<dbReference type="SUPFAM" id="SSF102114">
    <property type="entry name" value="Radical SAM enzymes"/>
    <property type="match status" value="1"/>
</dbReference>
<dbReference type="SFLD" id="SFLDG01384">
    <property type="entry name" value="thioether_bond_formation_requi"/>
    <property type="match status" value="1"/>
</dbReference>
<proteinExistence type="inferred from homology"/>
<evidence type="ECO:0000256" key="5">
    <source>
        <dbReference type="ARBA" id="ARBA00023014"/>
    </source>
</evidence>
<dbReference type="Pfam" id="PF04055">
    <property type="entry name" value="Radical_SAM"/>
    <property type="match status" value="1"/>
</dbReference>
<dbReference type="InterPro" id="IPR058240">
    <property type="entry name" value="rSAM_sf"/>
</dbReference>
<feature type="compositionally biased region" description="Polar residues" evidence="7">
    <location>
        <begin position="403"/>
        <end position="412"/>
    </location>
</feature>
<evidence type="ECO:0000256" key="3">
    <source>
        <dbReference type="ARBA" id="ARBA00022723"/>
    </source>
</evidence>
<dbReference type="GO" id="GO:0046872">
    <property type="term" value="F:metal ion binding"/>
    <property type="evidence" value="ECO:0007669"/>
    <property type="project" value="UniProtKB-KW"/>
</dbReference>
<gene>
    <name evidence="9" type="ORF">A2110_01400</name>
</gene>
<dbReference type="AlphaFoldDB" id="A0A1F6BLA8"/>
<name>A0A1F6BLA8_9BACT</name>
<dbReference type="PROSITE" id="PS51918">
    <property type="entry name" value="RADICAL_SAM"/>
    <property type="match status" value="1"/>
</dbReference>
<dbReference type="Proteomes" id="UP000176273">
    <property type="component" value="Unassembled WGS sequence"/>
</dbReference>
<evidence type="ECO:0000259" key="8">
    <source>
        <dbReference type="PROSITE" id="PS51918"/>
    </source>
</evidence>
<dbReference type="SFLD" id="SFLDG01386">
    <property type="entry name" value="main_SPASM_domain-containing"/>
    <property type="match status" value="1"/>
</dbReference>
<dbReference type="PANTHER" id="PTHR43273">
    <property type="entry name" value="ANAEROBIC SULFATASE-MATURATING ENZYME HOMOLOG ASLB-RELATED"/>
    <property type="match status" value="1"/>
</dbReference>
<evidence type="ECO:0000256" key="6">
    <source>
        <dbReference type="ARBA" id="ARBA00023601"/>
    </source>
</evidence>
<dbReference type="EMBL" id="MFKH01000004">
    <property type="protein sequence ID" value="OGG37704.1"/>
    <property type="molecule type" value="Genomic_DNA"/>
</dbReference>
<dbReference type="InterPro" id="IPR013785">
    <property type="entry name" value="Aldolase_TIM"/>
</dbReference>
<comment type="caution">
    <text evidence="9">The sequence shown here is derived from an EMBL/GenBank/DDBJ whole genome shotgun (WGS) entry which is preliminary data.</text>
</comment>
<dbReference type="SFLD" id="SFLDS00029">
    <property type="entry name" value="Radical_SAM"/>
    <property type="match status" value="1"/>
</dbReference>
<dbReference type="InterPro" id="IPR023885">
    <property type="entry name" value="4Fe4S-binding_SPASM_dom"/>
</dbReference>